<gene>
    <name evidence="2" type="ORF">QBC38DRAFT_425113</name>
</gene>
<organism evidence="2 3">
    <name type="scientific">Podospora fimiseda</name>
    <dbReference type="NCBI Taxonomy" id="252190"/>
    <lineage>
        <taxon>Eukaryota</taxon>
        <taxon>Fungi</taxon>
        <taxon>Dikarya</taxon>
        <taxon>Ascomycota</taxon>
        <taxon>Pezizomycotina</taxon>
        <taxon>Sordariomycetes</taxon>
        <taxon>Sordariomycetidae</taxon>
        <taxon>Sordariales</taxon>
        <taxon>Podosporaceae</taxon>
        <taxon>Podospora</taxon>
    </lineage>
</organism>
<keyword evidence="1" id="KW-0732">Signal</keyword>
<proteinExistence type="predicted"/>
<name>A0AAN7BI50_9PEZI</name>
<keyword evidence="3" id="KW-1185">Reference proteome</keyword>
<reference evidence="2" key="2">
    <citation type="submission" date="2023-05" db="EMBL/GenBank/DDBJ databases">
        <authorList>
            <consortium name="Lawrence Berkeley National Laboratory"/>
            <person name="Steindorff A."/>
            <person name="Hensen N."/>
            <person name="Bonometti L."/>
            <person name="Westerberg I."/>
            <person name="Brannstrom I.O."/>
            <person name="Guillou S."/>
            <person name="Cros-Aarteil S."/>
            <person name="Calhoun S."/>
            <person name="Haridas S."/>
            <person name="Kuo A."/>
            <person name="Mondo S."/>
            <person name="Pangilinan J."/>
            <person name="Riley R."/>
            <person name="Labutti K."/>
            <person name="Andreopoulos B."/>
            <person name="Lipzen A."/>
            <person name="Chen C."/>
            <person name="Yanf M."/>
            <person name="Daum C."/>
            <person name="Ng V."/>
            <person name="Clum A."/>
            <person name="Ohm R."/>
            <person name="Martin F."/>
            <person name="Silar P."/>
            <person name="Natvig D."/>
            <person name="Lalanne C."/>
            <person name="Gautier V."/>
            <person name="Ament-Velasquez S.L."/>
            <person name="Kruys A."/>
            <person name="Hutchinson M.I."/>
            <person name="Powell A.J."/>
            <person name="Barry K."/>
            <person name="Miller A.N."/>
            <person name="Grigoriev I.V."/>
            <person name="Debuchy R."/>
            <person name="Gladieux P."/>
            <person name="Thoren M.H."/>
            <person name="Johannesson H."/>
        </authorList>
    </citation>
    <scope>NUCLEOTIDE SEQUENCE</scope>
    <source>
        <strain evidence="2">CBS 990.96</strain>
    </source>
</reference>
<reference evidence="2" key="1">
    <citation type="journal article" date="2023" name="Mol. Phylogenet. Evol.">
        <title>Genome-scale phylogeny and comparative genomics of the fungal order Sordariales.</title>
        <authorList>
            <person name="Hensen N."/>
            <person name="Bonometti L."/>
            <person name="Westerberg I."/>
            <person name="Brannstrom I.O."/>
            <person name="Guillou S."/>
            <person name="Cros-Aarteil S."/>
            <person name="Calhoun S."/>
            <person name="Haridas S."/>
            <person name="Kuo A."/>
            <person name="Mondo S."/>
            <person name="Pangilinan J."/>
            <person name="Riley R."/>
            <person name="LaButti K."/>
            <person name="Andreopoulos B."/>
            <person name="Lipzen A."/>
            <person name="Chen C."/>
            <person name="Yan M."/>
            <person name="Daum C."/>
            <person name="Ng V."/>
            <person name="Clum A."/>
            <person name="Steindorff A."/>
            <person name="Ohm R.A."/>
            <person name="Martin F."/>
            <person name="Silar P."/>
            <person name="Natvig D.O."/>
            <person name="Lalanne C."/>
            <person name="Gautier V."/>
            <person name="Ament-Velasquez S.L."/>
            <person name="Kruys A."/>
            <person name="Hutchinson M.I."/>
            <person name="Powell A.J."/>
            <person name="Barry K."/>
            <person name="Miller A.N."/>
            <person name="Grigoriev I.V."/>
            <person name="Debuchy R."/>
            <person name="Gladieux P."/>
            <person name="Hiltunen Thoren M."/>
            <person name="Johannesson H."/>
        </authorList>
    </citation>
    <scope>NUCLEOTIDE SEQUENCE</scope>
    <source>
        <strain evidence="2">CBS 990.96</strain>
    </source>
</reference>
<comment type="caution">
    <text evidence="2">The sequence shown here is derived from an EMBL/GenBank/DDBJ whole genome shotgun (WGS) entry which is preliminary data.</text>
</comment>
<dbReference type="Proteomes" id="UP001301958">
    <property type="component" value="Unassembled WGS sequence"/>
</dbReference>
<dbReference type="EMBL" id="MU865419">
    <property type="protein sequence ID" value="KAK4223657.1"/>
    <property type="molecule type" value="Genomic_DNA"/>
</dbReference>
<protein>
    <submittedName>
        <fullName evidence="2">Uncharacterized protein</fullName>
    </submittedName>
</protein>
<evidence type="ECO:0000313" key="3">
    <source>
        <dbReference type="Proteomes" id="UP001301958"/>
    </source>
</evidence>
<feature type="chain" id="PRO_5042825726" evidence="1">
    <location>
        <begin position="18"/>
        <end position="186"/>
    </location>
</feature>
<feature type="signal peptide" evidence="1">
    <location>
        <begin position="1"/>
        <end position="17"/>
    </location>
</feature>
<evidence type="ECO:0000313" key="2">
    <source>
        <dbReference type="EMBL" id="KAK4223657.1"/>
    </source>
</evidence>
<sequence>MIVFSLILWIITASTSAWTPIQQINNTLAPQDDPPCHFLDNWGPVPCDSFSVVFGNPAPWIGKNTCARFYVKVTTNGFQNRTLLSCDNNGDVWTPINLAPLEYEIGIHTGNLCFQGYKCDDVKGRYDNTWIRYANQWVNAPTDGRCVFISWRDGDGNTEGDVEGMGGSRYIPEKKSLRCIIGSEPA</sequence>
<dbReference type="AlphaFoldDB" id="A0AAN7BI50"/>
<evidence type="ECO:0000256" key="1">
    <source>
        <dbReference type="SAM" id="SignalP"/>
    </source>
</evidence>
<accession>A0AAN7BI50</accession>